<dbReference type="InterPro" id="IPR036188">
    <property type="entry name" value="FAD/NAD-bd_sf"/>
</dbReference>
<evidence type="ECO:0000256" key="2">
    <source>
        <dbReference type="ARBA" id="ARBA00004924"/>
    </source>
</evidence>
<comment type="catalytic activity">
    <reaction evidence="10">
        <text>L-ornithine + NADH + O2 = N(5)-hydroxy-L-ornithine + NAD(+) + H2O</text>
        <dbReference type="Rhea" id="RHEA:41512"/>
        <dbReference type="ChEBI" id="CHEBI:15377"/>
        <dbReference type="ChEBI" id="CHEBI:15379"/>
        <dbReference type="ChEBI" id="CHEBI:46911"/>
        <dbReference type="ChEBI" id="CHEBI:57540"/>
        <dbReference type="ChEBI" id="CHEBI:57945"/>
        <dbReference type="ChEBI" id="CHEBI:78275"/>
        <dbReference type="EC" id="1.14.13.196"/>
    </reaction>
</comment>
<protein>
    <recommendedName>
        <fullName evidence="4">L-ornithine N(5)-monooxygenase [NAD(P)H]</fullName>
        <ecNumber evidence="4">1.14.13.196</ecNumber>
    </recommendedName>
</protein>
<evidence type="ECO:0000313" key="13">
    <source>
        <dbReference type="Proteomes" id="UP000717328"/>
    </source>
</evidence>
<proteinExistence type="inferred from homology"/>
<comment type="catalytic activity">
    <reaction evidence="9">
        <text>L-ornithine + NADPH + O2 = N(5)-hydroxy-L-ornithine + NADP(+) + H2O</text>
        <dbReference type="Rhea" id="RHEA:41508"/>
        <dbReference type="ChEBI" id="CHEBI:15377"/>
        <dbReference type="ChEBI" id="CHEBI:15379"/>
        <dbReference type="ChEBI" id="CHEBI:46911"/>
        <dbReference type="ChEBI" id="CHEBI:57783"/>
        <dbReference type="ChEBI" id="CHEBI:58349"/>
        <dbReference type="ChEBI" id="CHEBI:78275"/>
        <dbReference type="EC" id="1.14.13.196"/>
    </reaction>
</comment>
<keyword evidence="8" id="KW-0560">Oxidoreductase</keyword>
<organism evidence="12 13">
    <name type="scientific">Sphagnurus paluster</name>
    <dbReference type="NCBI Taxonomy" id="117069"/>
    <lineage>
        <taxon>Eukaryota</taxon>
        <taxon>Fungi</taxon>
        <taxon>Dikarya</taxon>
        <taxon>Basidiomycota</taxon>
        <taxon>Agaricomycotina</taxon>
        <taxon>Agaricomycetes</taxon>
        <taxon>Agaricomycetidae</taxon>
        <taxon>Agaricales</taxon>
        <taxon>Tricholomatineae</taxon>
        <taxon>Lyophyllaceae</taxon>
        <taxon>Sphagnurus</taxon>
    </lineage>
</organism>
<dbReference type="GO" id="GO:0006879">
    <property type="term" value="P:intracellular iron ion homeostasis"/>
    <property type="evidence" value="ECO:0007669"/>
    <property type="project" value="TreeGrafter"/>
</dbReference>
<evidence type="ECO:0000256" key="9">
    <source>
        <dbReference type="ARBA" id="ARBA00047598"/>
    </source>
</evidence>
<keyword evidence="13" id="KW-1185">Reference proteome</keyword>
<evidence type="ECO:0000256" key="1">
    <source>
        <dbReference type="ARBA" id="ARBA00001974"/>
    </source>
</evidence>
<evidence type="ECO:0000256" key="7">
    <source>
        <dbReference type="ARBA" id="ARBA00022857"/>
    </source>
</evidence>
<evidence type="ECO:0000256" key="11">
    <source>
        <dbReference type="SAM" id="MobiDB-lite"/>
    </source>
</evidence>
<dbReference type="EC" id="1.14.13.196" evidence="4"/>
<comment type="cofactor">
    <cofactor evidence="1">
        <name>FAD</name>
        <dbReference type="ChEBI" id="CHEBI:57692"/>
    </cofactor>
</comment>
<evidence type="ECO:0000256" key="10">
    <source>
        <dbReference type="ARBA" id="ARBA00049248"/>
    </source>
</evidence>
<reference evidence="12" key="2">
    <citation type="submission" date="2021-10" db="EMBL/GenBank/DDBJ databases">
        <title>Phylogenomics reveals ancestral predisposition of the termite-cultivated fungus Termitomyces towards a domesticated lifestyle.</title>
        <authorList>
            <person name="Auxier B."/>
            <person name="Grum-Grzhimaylo A."/>
            <person name="Cardenas M.E."/>
            <person name="Lodge J.D."/>
            <person name="Laessoe T."/>
            <person name="Pedersen O."/>
            <person name="Smith M.E."/>
            <person name="Kuyper T.W."/>
            <person name="Franco-Molano E.A."/>
            <person name="Baroni T.J."/>
            <person name="Aanen D.K."/>
        </authorList>
    </citation>
    <scope>NUCLEOTIDE SEQUENCE</scope>
    <source>
        <strain evidence="12">D49</strain>
    </source>
</reference>
<evidence type="ECO:0000256" key="4">
    <source>
        <dbReference type="ARBA" id="ARBA00012881"/>
    </source>
</evidence>
<dbReference type="GO" id="GO:0016491">
    <property type="term" value="F:oxidoreductase activity"/>
    <property type="evidence" value="ECO:0007669"/>
    <property type="project" value="UniProtKB-KW"/>
</dbReference>
<feature type="compositionally biased region" description="Low complexity" evidence="11">
    <location>
        <begin position="458"/>
        <end position="481"/>
    </location>
</feature>
<comment type="similarity">
    <text evidence="3">Belongs to the lysine N(6)-hydroxylase/L-ornithine N(5)-oxygenase family.</text>
</comment>
<sequence>MPSSSIVDSTVYDLIGLGFGPANLAIAGAVVEKQKSMSSRTFPIQKALFIEKHDRFRWHPGMLLPDARMQISFMKDLATLRNPQSPITFLSYLHSQDRLVSFINRGSTIPSRKEYADYLAWAAQYVQDEGIHVLYRHEVVQLSRGEADTINVHCKDVLTGLQRVIKARDIVISPGGAPRIPKSLSNIAEHPFVIHSSAYTTSIDRVLRFLAGKPRPLRIAVIGSGQSAAEVTLNLRERLSLIPSPGFHHELDMIIRKGSLKPSDDSPFANEIFDPSSTEAWFNIPSERLRISRLAEYKSTNYGVVNPRTLETLHEVIYDQRLDEGIAKRTDSDKPTRPHINILSYTSIVSTNTHCTPVSSSSNLLLSTEAQEMGGEIFSFVTQNIISRAVSEHKYDAVICATGYQRSSWVNLLKNSEIGKIFGLQSDSSAVQLVPITRRLGLKAHHDFHTVDSLSSGTPSPASDSTCSTPPTSPGSTFSSSHLENQIPDTVYISRNYRLLPTTDGREDAATQFIPRVYLQGVEEATHGLSDTLLSVLGVRAGEVVSDLCDRDA</sequence>
<keyword evidence="5" id="KW-0285">Flavoprotein</keyword>
<dbReference type="SUPFAM" id="SSF51905">
    <property type="entry name" value="FAD/NAD(P)-binding domain"/>
    <property type="match status" value="1"/>
</dbReference>
<evidence type="ECO:0000256" key="6">
    <source>
        <dbReference type="ARBA" id="ARBA00022827"/>
    </source>
</evidence>
<name>A0A9P7GPH1_9AGAR</name>
<evidence type="ECO:0000256" key="5">
    <source>
        <dbReference type="ARBA" id="ARBA00022630"/>
    </source>
</evidence>
<accession>A0A9P7GPH1</accession>
<dbReference type="OrthoDB" id="3519933at2759"/>
<keyword evidence="6" id="KW-0274">FAD</keyword>
<comment type="caution">
    <text evidence="12">The sequence shown here is derived from an EMBL/GenBank/DDBJ whole genome shotgun (WGS) entry which is preliminary data.</text>
</comment>
<dbReference type="PANTHER" id="PTHR42802:SF1">
    <property type="entry name" value="L-ORNITHINE N(5)-MONOOXYGENASE"/>
    <property type="match status" value="1"/>
</dbReference>
<dbReference type="InterPro" id="IPR025700">
    <property type="entry name" value="Lys/Orn_oxygenase"/>
</dbReference>
<dbReference type="AlphaFoldDB" id="A0A9P7GPH1"/>
<evidence type="ECO:0000256" key="8">
    <source>
        <dbReference type="ARBA" id="ARBA00023002"/>
    </source>
</evidence>
<dbReference type="Gene3D" id="3.50.50.60">
    <property type="entry name" value="FAD/NAD(P)-binding domain"/>
    <property type="match status" value="1"/>
</dbReference>
<dbReference type="EMBL" id="JABCKI010000144">
    <property type="protein sequence ID" value="KAG5652248.1"/>
    <property type="molecule type" value="Genomic_DNA"/>
</dbReference>
<dbReference type="Proteomes" id="UP000717328">
    <property type="component" value="Unassembled WGS sequence"/>
</dbReference>
<evidence type="ECO:0000313" key="12">
    <source>
        <dbReference type="EMBL" id="KAG5652248.1"/>
    </source>
</evidence>
<keyword evidence="7" id="KW-0521">NADP</keyword>
<comment type="pathway">
    <text evidence="2">Siderophore biosynthesis.</text>
</comment>
<feature type="region of interest" description="Disordered" evidence="11">
    <location>
        <begin position="452"/>
        <end position="482"/>
    </location>
</feature>
<evidence type="ECO:0000256" key="3">
    <source>
        <dbReference type="ARBA" id="ARBA00007588"/>
    </source>
</evidence>
<gene>
    <name evidence="12" type="ORF">H0H81_005643</name>
</gene>
<reference evidence="12" key="1">
    <citation type="submission" date="2021-02" db="EMBL/GenBank/DDBJ databases">
        <authorList>
            <person name="Nieuwenhuis M."/>
            <person name="Van De Peppel L.J.J."/>
        </authorList>
    </citation>
    <scope>NUCLEOTIDE SEQUENCE</scope>
    <source>
        <strain evidence="12">D49</strain>
    </source>
</reference>
<dbReference type="PANTHER" id="PTHR42802">
    <property type="entry name" value="MONOOXYGENASE"/>
    <property type="match status" value="1"/>
</dbReference>
<dbReference type="Pfam" id="PF13434">
    <property type="entry name" value="Lys_Orn_oxgnase"/>
    <property type="match status" value="1"/>
</dbReference>